<evidence type="ECO:0000313" key="3">
    <source>
        <dbReference type="Proteomes" id="UP000324222"/>
    </source>
</evidence>
<name>A0A5B7GRR1_PORTR</name>
<evidence type="ECO:0000313" key="2">
    <source>
        <dbReference type="EMBL" id="MPC59877.1"/>
    </source>
</evidence>
<protein>
    <submittedName>
        <fullName evidence="2">Uncharacterized protein</fullName>
    </submittedName>
</protein>
<feature type="region of interest" description="Disordered" evidence="1">
    <location>
        <begin position="97"/>
        <end position="126"/>
    </location>
</feature>
<sequence length="178" mass="20569">MHSDRLEEESHSSMNVACGSRLRLAARGTTRPLVSRRCVIKCEAATHAHDHTLVDTGFPLHVSFVRGDRTETYLIITKRRESHQNVSFYLPPREVSLKRGEEATNSSERRMRGPIRRRGGPSAAQPDSYRPLDHLLVELHAYIHSFPLSLYIFHAYDYVCSYIYLRVSVCLPVWRHIR</sequence>
<proteinExistence type="predicted"/>
<reference evidence="2 3" key="1">
    <citation type="submission" date="2019-05" db="EMBL/GenBank/DDBJ databases">
        <title>Another draft genome of Portunus trituberculatus and its Hox gene families provides insights of decapod evolution.</title>
        <authorList>
            <person name="Jeong J.-H."/>
            <person name="Song I."/>
            <person name="Kim S."/>
            <person name="Choi T."/>
            <person name="Kim D."/>
            <person name="Ryu S."/>
            <person name="Kim W."/>
        </authorList>
    </citation>
    <scope>NUCLEOTIDE SEQUENCE [LARGE SCALE GENOMIC DNA]</scope>
    <source>
        <tissue evidence="2">Muscle</tissue>
    </source>
</reference>
<organism evidence="2 3">
    <name type="scientific">Portunus trituberculatus</name>
    <name type="common">Swimming crab</name>
    <name type="synonym">Neptunus trituberculatus</name>
    <dbReference type="NCBI Taxonomy" id="210409"/>
    <lineage>
        <taxon>Eukaryota</taxon>
        <taxon>Metazoa</taxon>
        <taxon>Ecdysozoa</taxon>
        <taxon>Arthropoda</taxon>
        <taxon>Crustacea</taxon>
        <taxon>Multicrustacea</taxon>
        <taxon>Malacostraca</taxon>
        <taxon>Eumalacostraca</taxon>
        <taxon>Eucarida</taxon>
        <taxon>Decapoda</taxon>
        <taxon>Pleocyemata</taxon>
        <taxon>Brachyura</taxon>
        <taxon>Eubrachyura</taxon>
        <taxon>Portunoidea</taxon>
        <taxon>Portunidae</taxon>
        <taxon>Portuninae</taxon>
        <taxon>Portunus</taxon>
    </lineage>
</organism>
<accession>A0A5B7GRR1</accession>
<evidence type="ECO:0000256" key="1">
    <source>
        <dbReference type="SAM" id="MobiDB-lite"/>
    </source>
</evidence>
<feature type="compositionally biased region" description="Basic and acidic residues" evidence="1">
    <location>
        <begin position="97"/>
        <end position="111"/>
    </location>
</feature>
<keyword evidence="3" id="KW-1185">Reference proteome</keyword>
<comment type="caution">
    <text evidence="2">The sequence shown here is derived from an EMBL/GenBank/DDBJ whole genome shotgun (WGS) entry which is preliminary data.</text>
</comment>
<gene>
    <name evidence="2" type="ORF">E2C01_053907</name>
</gene>
<dbReference type="Proteomes" id="UP000324222">
    <property type="component" value="Unassembled WGS sequence"/>
</dbReference>
<dbReference type="EMBL" id="VSRR010016949">
    <property type="protein sequence ID" value="MPC59877.1"/>
    <property type="molecule type" value="Genomic_DNA"/>
</dbReference>
<dbReference type="AlphaFoldDB" id="A0A5B7GRR1"/>